<sequence>MSAETPEAQREWATIPYMMRRLDGFARGLGLDEATARRIVEQVVADMPLHTDDERVEWARNWLLAAASAE</sequence>
<comment type="caution">
    <text evidence="1">The sequence shown here is derived from an EMBL/GenBank/DDBJ whole genome shotgun (WGS) entry which is preliminary data.</text>
</comment>
<evidence type="ECO:0000313" key="1">
    <source>
        <dbReference type="EMBL" id="GLS74610.1"/>
    </source>
</evidence>
<name>A0AA37TM08_9HYPH</name>
<reference evidence="2" key="1">
    <citation type="journal article" date="2019" name="Int. J. Syst. Evol. Microbiol.">
        <title>The Global Catalogue of Microorganisms (GCM) 10K type strain sequencing project: providing services to taxonomists for standard genome sequencing and annotation.</title>
        <authorList>
            <consortium name="The Broad Institute Genomics Platform"/>
            <consortium name="The Broad Institute Genome Sequencing Center for Infectious Disease"/>
            <person name="Wu L."/>
            <person name="Ma J."/>
        </authorList>
    </citation>
    <scope>NUCLEOTIDE SEQUENCE [LARGE SCALE GENOMIC DNA]</scope>
    <source>
        <strain evidence="2">NBRC 103632</strain>
    </source>
</reference>
<dbReference type="EMBL" id="BSPL01000040">
    <property type="protein sequence ID" value="GLS74610.1"/>
    <property type="molecule type" value="Genomic_DNA"/>
</dbReference>
<keyword evidence="2" id="KW-1185">Reference proteome</keyword>
<proteinExistence type="predicted"/>
<protein>
    <submittedName>
        <fullName evidence="1">Uncharacterized protein</fullName>
    </submittedName>
</protein>
<evidence type="ECO:0000313" key="2">
    <source>
        <dbReference type="Proteomes" id="UP001157440"/>
    </source>
</evidence>
<organism evidence="1 2">
    <name type="scientific">Methylobacterium tardum</name>
    <dbReference type="NCBI Taxonomy" id="374432"/>
    <lineage>
        <taxon>Bacteria</taxon>
        <taxon>Pseudomonadati</taxon>
        <taxon>Pseudomonadota</taxon>
        <taxon>Alphaproteobacteria</taxon>
        <taxon>Hyphomicrobiales</taxon>
        <taxon>Methylobacteriaceae</taxon>
        <taxon>Methylobacterium</taxon>
    </lineage>
</organism>
<gene>
    <name evidence="1" type="ORF">GCM10007890_66280</name>
</gene>
<dbReference type="Proteomes" id="UP001157440">
    <property type="component" value="Unassembled WGS sequence"/>
</dbReference>
<dbReference type="AlphaFoldDB" id="A0AA37TM08"/>
<accession>A0AA37TM08</accession>